<accession>A0A9D9NCX9</accession>
<dbReference type="Gene3D" id="3.40.50.300">
    <property type="entry name" value="P-loop containing nucleotide triphosphate hydrolases"/>
    <property type="match status" value="1"/>
</dbReference>
<dbReference type="InterPro" id="IPR027417">
    <property type="entry name" value="P-loop_NTPase"/>
</dbReference>
<evidence type="ECO:0000313" key="1">
    <source>
        <dbReference type="EMBL" id="MBO8468530.1"/>
    </source>
</evidence>
<dbReference type="SUPFAM" id="SSF52540">
    <property type="entry name" value="P-loop containing nucleoside triphosphate hydrolases"/>
    <property type="match status" value="1"/>
</dbReference>
<protein>
    <submittedName>
        <fullName evidence="1">Uncharacterized protein</fullName>
    </submittedName>
</protein>
<feature type="non-terminal residue" evidence="1">
    <location>
        <position position="1"/>
    </location>
</feature>
<name>A0A9D9NCX9_9SPIO</name>
<organism evidence="1 2">
    <name type="scientific">Candidatus Ornithospirochaeta stercoravium</name>
    <dbReference type="NCBI Taxonomy" id="2840897"/>
    <lineage>
        <taxon>Bacteria</taxon>
        <taxon>Pseudomonadati</taxon>
        <taxon>Spirochaetota</taxon>
        <taxon>Spirochaetia</taxon>
        <taxon>Spirochaetales</taxon>
        <taxon>Spirochaetaceae</taxon>
        <taxon>Spirochaetaceae incertae sedis</taxon>
        <taxon>Candidatus Ornithospirochaeta</taxon>
    </lineage>
</organism>
<evidence type="ECO:0000313" key="2">
    <source>
        <dbReference type="Proteomes" id="UP000810292"/>
    </source>
</evidence>
<sequence>KKELTAEKEKADAQLSRLVARLQRFGKFWIEALDRSSLLSLDFTSPSFMLSDLSSIKDSELADYPFAEAEKYIKSLKNTIWEKWSSEKSYLNEIEKSITSLDSEIERLEKGIKPFPSAVVRLQERLSALSDGKPVILADVTEVENPMWRNAVEGCLGNHRFDILLSHDMFGKAVDIISEYEGEGVSAVDIDSIPDSEVLPESLYEEISTENPYADKYLRFLLGCIVKGSSGEAYINTGAICFHDSRIEAIGKDVFAFPFLGRAAVDYQIRERKREKEEKEKERELSAVRGSFLEDSKDGPELPPQEMIAECQSAFFRLPLIDNEIAAIDDELSCIDTMYFTDLEKQIDEMKLQEKVKQTKRDSIVRRAGELDSDIRRLADYIIPDLEEKVASAKTAIETEYDSEWIASTGEIRYQKEKDSNKGGRSLLERFTVAISSTMTRISNLRVARDNLRADYNSAFQMGLDARREDNDEYNAELSVLRDVKLPEYLEKIKDAKATADKQFRDDFISRIKENIENVRRQIDSMNSMLRHFRFGRDRYRFTVQPNKEYKRFYDMFMDPLLMRMNEGDVSIFQDSFTESHKKEIDELFGAIILSGSEGERRAEFEEAIRRYTDYRTYLTFDFVVTDEDSGRNQRLSVMMGKKSGGETQLPFYISLLVSFAQVSRIRSTSHNNTVRLIILDEAFSKMDGERIRESIRLLREIGLQAVFSAPPEKLGDIDPLSDETLIALRSKDSSYVRRKKRADA</sequence>
<dbReference type="Proteomes" id="UP000810292">
    <property type="component" value="Unassembled WGS sequence"/>
</dbReference>
<gene>
    <name evidence="1" type="ORF">IAA72_01945</name>
</gene>
<dbReference type="AlphaFoldDB" id="A0A9D9NCX9"/>
<reference evidence="1" key="1">
    <citation type="submission" date="2020-10" db="EMBL/GenBank/DDBJ databases">
        <authorList>
            <person name="Gilroy R."/>
        </authorList>
    </citation>
    <scope>NUCLEOTIDE SEQUENCE</scope>
    <source>
        <strain evidence="1">14700</strain>
    </source>
</reference>
<reference evidence="1" key="2">
    <citation type="journal article" date="2021" name="PeerJ">
        <title>Extensive microbial diversity within the chicken gut microbiome revealed by metagenomics and culture.</title>
        <authorList>
            <person name="Gilroy R."/>
            <person name="Ravi A."/>
            <person name="Getino M."/>
            <person name="Pursley I."/>
            <person name="Horton D.L."/>
            <person name="Alikhan N.F."/>
            <person name="Baker D."/>
            <person name="Gharbi K."/>
            <person name="Hall N."/>
            <person name="Watson M."/>
            <person name="Adriaenssens E.M."/>
            <person name="Foster-Nyarko E."/>
            <person name="Jarju S."/>
            <person name="Secka A."/>
            <person name="Antonio M."/>
            <person name="Oren A."/>
            <person name="Chaudhuri R.R."/>
            <person name="La Ragione R."/>
            <person name="Hildebrand F."/>
            <person name="Pallen M.J."/>
        </authorList>
    </citation>
    <scope>NUCLEOTIDE SEQUENCE</scope>
    <source>
        <strain evidence="1">14700</strain>
    </source>
</reference>
<proteinExistence type="predicted"/>
<comment type="caution">
    <text evidence="1">The sequence shown here is derived from an EMBL/GenBank/DDBJ whole genome shotgun (WGS) entry which is preliminary data.</text>
</comment>
<dbReference type="EMBL" id="JADIMF010000028">
    <property type="protein sequence ID" value="MBO8468530.1"/>
    <property type="molecule type" value="Genomic_DNA"/>
</dbReference>
<dbReference type="Pfam" id="PF13558">
    <property type="entry name" value="SbcC_Walker_B"/>
    <property type="match status" value="1"/>
</dbReference>